<organism evidence="1 2">
    <name type="scientific">Zopfia rhizophila CBS 207.26</name>
    <dbReference type="NCBI Taxonomy" id="1314779"/>
    <lineage>
        <taxon>Eukaryota</taxon>
        <taxon>Fungi</taxon>
        <taxon>Dikarya</taxon>
        <taxon>Ascomycota</taxon>
        <taxon>Pezizomycotina</taxon>
        <taxon>Dothideomycetes</taxon>
        <taxon>Dothideomycetes incertae sedis</taxon>
        <taxon>Zopfiaceae</taxon>
        <taxon>Zopfia</taxon>
    </lineage>
</organism>
<sequence length="275" mass="30527">MTCHNSITCLPHKTNDGPRVQANKSLENDINIQVQPRFNSDRSKIVTLRFRGDIISQEVKGLLQNAAKVEFLLPHPFLLILDIGTGRFRKQLELPVPLETGRRKGKMARKSPWAEYSVPLVQPSAFVTRSDSVFPIRMIKKLARAEQSVIFDLNNLSAGGIHIVLFASALRMDLSNQSVFLDAVVSLASKALENTLCVLAKTLSSGHSVLLAVHDAELHLWKHLLPAFAERCREWKHKSTCEYVSTGKIPLSTEFGNSSCTAGDLVSFLRTLSKA</sequence>
<gene>
    <name evidence="1" type="ORF">K469DRAFT_776654</name>
</gene>
<dbReference type="Proteomes" id="UP000800200">
    <property type="component" value="Unassembled WGS sequence"/>
</dbReference>
<protein>
    <submittedName>
        <fullName evidence="1">Uncharacterized protein</fullName>
    </submittedName>
</protein>
<evidence type="ECO:0000313" key="1">
    <source>
        <dbReference type="EMBL" id="KAF2186391.1"/>
    </source>
</evidence>
<accession>A0A6A6E3C2</accession>
<name>A0A6A6E3C2_9PEZI</name>
<evidence type="ECO:0000313" key="2">
    <source>
        <dbReference type="Proteomes" id="UP000800200"/>
    </source>
</evidence>
<proteinExistence type="predicted"/>
<reference evidence="1" key="1">
    <citation type="journal article" date="2020" name="Stud. Mycol.">
        <title>101 Dothideomycetes genomes: a test case for predicting lifestyles and emergence of pathogens.</title>
        <authorList>
            <person name="Haridas S."/>
            <person name="Albert R."/>
            <person name="Binder M."/>
            <person name="Bloem J."/>
            <person name="Labutti K."/>
            <person name="Salamov A."/>
            <person name="Andreopoulos B."/>
            <person name="Baker S."/>
            <person name="Barry K."/>
            <person name="Bills G."/>
            <person name="Bluhm B."/>
            <person name="Cannon C."/>
            <person name="Castanera R."/>
            <person name="Culley D."/>
            <person name="Daum C."/>
            <person name="Ezra D."/>
            <person name="Gonzalez J."/>
            <person name="Henrissat B."/>
            <person name="Kuo A."/>
            <person name="Liang C."/>
            <person name="Lipzen A."/>
            <person name="Lutzoni F."/>
            <person name="Magnuson J."/>
            <person name="Mondo S."/>
            <person name="Nolan M."/>
            <person name="Ohm R."/>
            <person name="Pangilinan J."/>
            <person name="Park H.-J."/>
            <person name="Ramirez L."/>
            <person name="Alfaro M."/>
            <person name="Sun H."/>
            <person name="Tritt A."/>
            <person name="Yoshinaga Y."/>
            <person name="Zwiers L.-H."/>
            <person name="Turgeon B."/>
            <person name="Goodwin S."/>
            <person name="Spatafora J."/>
            <person name="Crous P."/>
            <person name="Grigoriev I."/>
        </authorList>
    </citation>
    <scope>NUCLEOTIDE SEQUENCE</scope>
    <source>
        <strain evidence="1">CBS 207.26</strain>
    </source>
</reference>
<dbReference type="EMBL" id="ML994630">
    <property type="protein sequence ID" value="KAF2186391.1"/>
    <property type="molecule type" value="Genomic_DNA"/>
</dbReference>
<dbReference type="OrthoDB" id="432970at2759"/>
<dbReference type="AlphaFoldDB" id="A0A6A6E3C2"/>
<keyword evidence="2" id="KW-1185">Reference proteome</keyword>